<dbReference type="InterPro" id="IPR011032">
    <property type="entry name" value="GroES-like_sf"/>
</dbReference>
<dbReference type="InterPro" id="IPR020843">
    <property type="entry name" value="ER"/>
</dbReference>
<dbReference type="Gene3D" id="3.40.50.720">
    <property type="entry name" value="NAD(P)-binding Rossmann-like Domain"/>
    <property type="match status" value="1"/>
</dbReference>
<dbReference type="CDD" id="cd08276">
    <property type="entry name" value="MDR7"/>
    <property type="match status" value="1"/>
</dbReference>
<sequence>MSFPETYAAFRRTAGELPRTIKPSTEILQADLSSHEVLIKVHAVSLNFRDVGMLHGRYPVEVEDRGIPCSDCAAEVVKTGSAVDGISVGDHVSPICDLGNLTGNDDTSINALGGDTAGVLREYAVYEDRYLVKIPEYLSWEEGSTLACAGLTAWTALDALPESSRPGSALLQGTGGVSMFAVLLCEAAGLQSIITSSSDAKIESIKKLGSRVEGINYKTTPDQAAEVQRLTNGRGVDFVINNSGPGSIPHDIGVLRKRGGTVSLVGFLAGYAAEWEPSAIMALMAKSAKLKGIMAGSKRDFQNLCQFLVENKVSVSPIVDRVFSFHESEDAFNYLYSGKHIGKVVIKI</sequence>
<dbReference type="SMART" id="SM00829">
    <property type="entry name" value="PKS_ER"/>
    <property type="match status" value="1"/>
</dbReference>
<proteinExistence type="predicted"/>
<dbReference type="InterPro" id="IPR013154">
    <property type="entry name" value="ADH-like_N"/>
</dbReference>
<dbReference type="Proteomes" id="UP000717696">
    <property type="component" value="Unassembled WGS sequence"/>
</dbReference>
<keyword evidence="3" id="KW-1185">Reference proteome</keyword>
<dbReference type="EMBL" id="JAGMUU010000024">
    <property type="protein sequence ID" value="KAH7124979.1"/>
    <property type="molecule type" value="Genomic_DNA"/>
</dbReference>
<gene>
    <name evidence="2" type="ORF">B0J13DRAFT_589049</name>
</gene>
<dbReference type="Pfam" id="PF00107">
    <property type="entry name" value="ADH_zinc_N"/>
    <property type="match status" value="1"/>
</dbReference>
<accession>A0A9P9DTX8</accession>
<dbReference type="PANTHER" id="PTHR45033">
    <property type="match status" value="1"/>
</dbReference>
<evidence type="ECO:0000313" key="3">
    <source>
        <dbReference type="Proteomes" id="UP000717696"/>
    </source>
</evidence>
<protein>
    <recommendedName>
        <fullName evidence="1">Enoyl reductase (ER) domain-containing protein</fullName>
    </recommendedName>
</protein>
<evidence type="ECO:0000313" key="2">
    <source>
        <dbReference type="EMBL" id="KAH7124979.1"/>
    </source>
</evidence>
<dbReference type="Gene3D" id="3.90.180.10">
    <property type="entry name" value="Medium-chain alcohol dehydrogenases, catalytic domain"/>
    <property type="match status" value="1"/>
</dbReference>
<dbReference type="SUPFAM" id="SSF50129">
    <property type="entry name" value="GroES-like"/>
    <property type="match status" value="1"/>
</dbReference>
<organism evidence="2 3">
    <name type="scientific">Dactylonectria estremocensis</name>
    <dbReference type="NCBI Taxonomy" id="1079267"/>
    <lineage>
        <taxon>Eukaryota</taxon>
        <taxon>Fungi</taxon>
        <taxon>Dikarya</taxon>
        <taxon>Ascomycota</taxon>
        <taxon>Pezizomycotina</taxon>
        <taxon>Sordariomycetes</taxon>
        <taxon>Hypocreomycetidae</taxon>
        <taxon>Hypocreales</taxon>
        <taxon>Nectriaceae</taxon>
        <taxon>Dactylonectria</taxon>
    </lineage>
</organism>
<dbReference type="InterPro" id="IPR036291">
    <property type="entry name" value="NAD(P)-bd_dom_sf"/>
</dbReference>
<reference evidence="2" key="1">
    <citation type="journal article" date="2021" name="Nat. Commun.">
        <title>Genetic determinants of endophytism in the Arabidopsis root mycobiome.</title>
        <authorList>
            <person name="Mesny F."/>
            <person name="Miyauchi S."/>
            <person name="Thiergart T."/>
            <person name="Pickel B."/>
            <person name="Atanasova L."/>
            <person name="Karlsson M."/>
            <person name="Huettel B."/>
            <person name="Barry K.W."/>
            <person name="Haridas S."/>
            <person name="Chen C."/>
            <person name="Bauer D."/>
            <person name="Andreopoulos W."/>
            <person name="Pangilinan J."/>
            <person name="LaButti K."/>
            <person name="Riley R."/>
            <person name="Lipzen A."/>
            <person name="Clum A."/>
            <person name="Drula E."/>
            <person name="Henrissat B."/>
            <person name="Kohler A."/>
            <person name="Grigoriev I.V."/>
            <person name="Martin F.M."/>
            <person name="Hacquard S."/>
        </authorList>
    </citation>
    <scope>NUCLEOTIDE SEQUENCE</scope>
    <source>
        <strain evidence="2">MPI-CAGE-AT-0021</strain>
    </source>
</reference>
<name>A0A9P9DTX8_9HYPO</name>
<dbReference type="PANTHER" id="PTHR45033:SF1">
    <property type="entry name" value="OXIDOREDUCTASE (EUROFUNG)"/>
    <property type="match status" value="1"/>
</dbReference>
<dbReference type="SUPFAM" id="SSF51735">
    <property type="entry name" value="NAD(P)-binding Rossmann-fold domains"/>
    <property type="match status" value="1"/>
</dbReference>
<dbReference type="AlphaFoldDB" id="A0A9P9DTX8"/>
<dbReference type="Pfam" id="PF08240">
    <property type="entry name" value="ADH_N"/>
    <property type="match status" value="1"/>
</dbReference>
<dbReference type="InterPro" id="IPR052711">
    <property type="entry name" value="Zinc_ADH-like"/>
</dbReference>
<feature type="domain" description="Enoyl reductase (ER)" evidence="1">
    <location>
        <begin position="16"/>
        <end position="346"/>
    </location>
</feature>
<evidence type="ECO:0000259" key="1">
    <source>
        <dbReference type="SMART" id="SM00829"/>
    </source>
</evidence>
<dbReference type="GO" id="GO:0016491">
    <property type="term" value="F:oxidoreductase activity"/>
    <property type="evidence" value="ECO:0007669"/>
    <property type="project" value="InterPro"/>
</dbReference>
<comment type="caution">
    <text evidence="2">The sequence shown here is derived from an EMBL/GenBank/DDBJ whole genome shotgun (WGS) entry which is preliminary data.</text>
</comment>
<dbReference type="InterPro" id="IPR013149">
    <property type="entry name" value="ADH-like_C"/>
</dbReference>
<dbReference type="OrthoDB" id="3509362at2759"/>